<sequence>MQENEMNFGMFTDFHVRGGNTQAESFDESFEQVMEAERLGFDTVWLAEHHFSPERAVLASPMIVASAICAKTERIRVGLGVQVLPLTNPLRVAEEAATVDHISKGRFEFGIGRSGLTRYYQGYNIRYEESRPRFLEALAIITKAWERDQFSYTGQFHSYEKVTVVPKPFQKPYPPITVAVAGEETFPLIGSMGHSIFVSMNTPKEQLIERLASYKKSRKEAGITEAGGISIRVPVYVAETRDKAHSEPEESARHALSYAAQELSQTAASAEAANRMHRMANMPYSEILANRVLYGTPDEVVDRLKSFQEELGVNGIVMECNYGGRIAYERVINSLRLLSEKVMPNFN</sequence>
<protein>
    <recommendedName>
        <fullName evidence="3">Luciferase-like domain-containing protein</fullName>
    </recommendedName>
</protein>
<dbReference type="GO" id="GO:0016705">
    <property type="term" value="F:oxidoreductase activity, acting on paired donors, with incorporation or reduction of molecular oxygen"/>
    <property type="evidence" value="ECO:0007669"/>
    <property type="project" value="InterPro"/>
</dbReference>
<dbReference type="PANTHER" id="PTHR30137">
    <property type="entry name" value="LUCIFERASE-LIKE MONOOXYGENASE"/>
    <property type="match status" value="1"/>
</dbReference>
<name>A0A381NU78_9ZZZZ</name>
<keyword evidence="2" id="KW-0503">Monooxygenase</keyword>
<feature type="domain" description="Luciferase-like" evidence="3">
    <location>
        <begin position="6"/>
        <end position="313"/>
    </location>
</feature>
<dbReference type="GO" id="GO:0005829">
    <property type="term" value="C:cytosol"/>
    <property type="evidence" value="ECO:0007669"/>
    <property type="project" value="TreeGrafter"/>
</dbReference>
<keyword evidence="1" id="KW-0560">Oxidoreductase</keyword>
<evidence type="ECO:0000259" key="3">
    <source>
        <dbReference type="Pfam" id="PF00296"/>
    </source>
</evidence>
<proteinExistence type="predicted"/>
<dbReference type="Gene3D" id="3.20.20.30">
    <property type="entry name" value="Luciferase-like domain"/>
    <property type="match status" value="1"/>
</dbReference>
<dbReference type="PANTHER" id="PTHR30137:SF8">
    <property type="entry name" value="BLR5498 PROTEIN"/>
    <property type="match status" value="1"/>
</dbReference>
<dbReference type="AlphaFoldDB" id="A0A381NU78"/>
<dbReference type="InterPro" id="IPR011251">
    <property type="entry name" value="Luciferase-like_dom"/>
</dbReference>
<dbReference type="Pfam" id="PF00296">
    <property type="entry name" value="Bac_luciferase"/>
    <property type="match status" value="1"/>
</dbReference>
<dbReference type="SUPFAM" id="SSF51679">
    <property type="entry name" value="Bacterial luciferase-like"/>
    <property type="match status" value="1"/>
</dbReference>
<dbReference type="GO" id="GO:0004497">
    <property type="term" value="F:monooxygenase activity"/>
    <property type="evidence" value="ECO:0007669"/>
    <property type="project" value="UniProtKB-KW"/>
</dbReference>
<evidence type="ECO:0000256" key="2">
    <source>
        <dbReference type="ARBA" id="ARBA00023033"/>
    </source>
</evidence>
<dbReference type="EMBL" id="UINC01000573">
    <property type="protein sequence ID" value="SUZ57694.1"/>
    <property type="molecule type" value="Genomic_DNA"/>
</dbReference>
<reference evidence="4" key="1">
    <citation type="submission" date="2018-05" db="EMBL/GenBank/DDBJ databases">
        <authorList>
            <person name="Lanie J.A."/>
            <person name="Ng W.-L."/>
            <person name="Kazmierczak K.M."/>
            <person name="Andrzejewski T.M."/>
            <person name="Davidsen T.M."/>
            <person name="Wayne K.J."/>
            <person name="Tettelin H."/>
            <person name="Glass J.I."/>
            <person name="Rusch D."/>
            <person name="Podicherti R."/>
            <person name="Tsui H.-C.T."/>
            <person name="Winkler M.E."/>
        </authorList>
    </citation>
    <scope>NUCLEOTIDE SEQUENCE</scope>
</reference>
<accession>A0A381NU78</accession>
<evidence type="ECO:0000313" key="4">
    <source>
        <dbReference type="EMBL" id="SUZ57694.1"/>
    </source>
</evidence>
<organism evidence="4">
    <name type="scientific">marine metagenome</name>
    <dbReference type="NCBI Taxonomy" id="408172"/>
    <lineage>
        <taxon>unclassified sequences</taxon>
        <taxon>metagenomes</taxon>
        <taxon>ecological metagenomes</taxon>
    </lineage>
</organism>
<evidence type="ECO:0000256" key="1">
    <source>
        <dbReference type="ARBA" id="ARBA00023002"/>
    </source>
</evidence>
<dbReference type="InterPro" id="IPR050766">
    <property type="entry name" value="Bact_Lucif_Oxidored"/>
</dbReference>
<dbReference type="InterPro" id="IPR036661">
    <property type="entry name" value="Luciferase-like_sf"/>
</dbReference>
<gene>
    <name evidence="4" type="ORF">METZ01_LOCUS10548</name>
</gene>